<feature type="domain" description="IFT52 GIFT" evidence="1">
    <location>
        <begin position="22"/>
        <end position="157"/>
    </location>
</feature>
<dbReference type="InterPro" id="IPR029062">
    <property type="entry name" value="Class_I_gatase-like"/>
</dbReference>
<accession>A0A6A5B5L5</accession>
<reference evidence="2 3" key="1">
    <citation type="submission" date="2019-06" db="EMBL/GenBank/DDBJ databases">
        <title>Genomics analysis of Aphanomyces spp. identifies a new class of oomycete effector associated with host adaptation.</title>
        <authorList>
            <person name="Gaulin E."/>
        </authorList>
    </citation>
    <scope>NUCLEOTIDE SEQUENCE [LARGE SCALE GENOMIC DNA]</scope>
    <source>
        <strain evidence="2 3">E</strain>
    </source>
</reference>
<dbReference type="Pfam" id="PF23355">
    <property type="entry name" value="IFT52_GIFT"/>
    <property type="match status" value="1"/>
</dbReference>
<evidence type="ECO:0000313" key="3">
    <source>
        <dbReference type="Proteomes" id="UP000469452"/>
    </source>
</evidence>
<dbReference type="InterPro" id="IPR055458">
    <property type="entry name" value="IFT52_GIFT"/>
</dbReference>
<dbReference type="Proteomes" id="UP000469452">
    <property type="component" value="Unassembled WGS sequence"/>
</dbReference>
<dbReference type="Gene3D" id="3.40.50.12140">
    <property type="entry name" value="Domain of unknown function DUF4159"/>
    <property type="match status" value="1"/>
</dbReference>
<dbReference type="GO" id="GO:0060271">
    <property type="term" value="P:cilium assembly"/>
    <property type="evidence" value="ECO:0007669"/>
    <property type="project" value="TreeGrafter"/>
</dbReference>
<dbReference type="PANTHER" id="PTHR12969">
    <property type="entry name" value="NGD5/OSM-6/IFT52"/>
    <property type="match status" value="1"/>
</dbReference>
<comment type="caution">
    <text evidence="2">The sequence shown here is derived from an EMBL/GenBank/DDBJ whole genome shotgun (WGS) entry which is preliminary data.</text>
</comment>
<proteinExistence type="predicted"/>
<feature type="non-terminal residue" evidence="2">
    <location>
        <position position="185"/>
    </location>
</feature>
<dbReference type="GO" id="GO:0030992">
    <property type="term" value="C:intraciliary transport particle B"/>
    <property type="evidence" value="ECO:0007669"/>
    <property type="project" value="TreeGrafter"/>
</dbReference>
<sequence length="185" mass="20427">MSEGPGYDDSLKVAAGGVSTVVMFDASKKEEFYPTSGYKKLARKLKTTCKVEVNKDDLSLDRLKQAHLVVFSGVRERFSSSEFQALKDYMREGGSVLFCMGEGGEVDTNLNSFLKEYGIVVNPDSVIRTVYHKYHHPKEVYITSGIVNREIARVANVLSGKGKDIFARDPAADKAHGIEKAQKGL</sequence>
<dbReference type="GO" id="GO:0005814">
    <property type="term" value="C:centriole"/>
    <property type="evidence" value="ECO:0007669"/>
    <property type="project" value="TreeGrafter"/>
</dbReference>
<dbReference type="GO" id="GO:0005929">
    <property type="term" value="C:cilium"/>
    <property type="evidence" value="ECO:0007669"/>
    <property type="project" value="TreeGrafter"/>
</dbReference>
<evidence type="ECO:0000259" key="1">
    <source>
        <dbReference type="Pfam" id="PF23355"/>
    </source>
</evidence>
<gene>
    <name evidence="2" type="ORF">AaE_000055</name>
</gene>
<dbReference type="EMBL" id="VJMI01000118">
    <property type="protein sequence ID" value="KAF0776244.1"/>
    <property type="molecule type" value="Genomic_DNA"/>
</dbReference>
<dbReference type="SUPFAM" id="SSF52317">
    <property type="entry name" value="Class I glutamine amidotransferase-like"/>
    <property type="match status" value="1"/>
</dbReference>
<dbReference type="InterPro" id="IPR039975">
    <property type="entry name" value="IFT52"/>
</dbReference>
<dbReference type="PANTHER" id="PTHR12969:SF7">
    <property type="entry name" value="INTRAFLAGELLAR TRANSPORT PROTEIN 52 HOMOLOG"/>
    <property type="match status" value="1"/>
</dbReference>
<protein>
    <recommendedName>
        <fullName evidence="1">IFT52 GIFT domain-containing protein</fullName>
    </recommendedName>
</protein>
<dbReference type="VEuPathDB" id="FungiDB:H257_14031"/>
<organism evidence="2 3">
    <name type="scientific">Aphanomyces astaci</name>
    <name type="common">Crayfish plague agent</name>
    <dbReference type="NCBI Taxonomy" id="112090"/>
    <lineage>
        <taxon>Eukaryota</taxon>
        <taxon>Sar</taxon>
        <taxon>Stramenopiles</taxon>
        <taxon>Oomycota</taxon>
        <taxon>Saprolegniomycetes</taxon>
        <taxon>Saprolegniales</taxon>
        <taxon>Verrucalvaceae</taxon>
        <taxon>Aphanomyces</taxon>
    </lineage>
</organism>
<name>A0A6A5B5L5_APHAT</name>
<evidence type="ECO:0000313" key="2">
    <source>
        <dbReference type="EMBL" id="KAF0776244.1"/>
    </source>
</evidence>
<dbReference type="GO" id="GO:0042073">
    <property type="term" value="P:intraciliary transport"/>
    <property type="evidence" value="ECO:0007669"/>
    <property type="project" value="TreeGrafter"/>
</dbReference>
<dbReference type="AlphaFoldDB" id="A0A6A5B5L5"/>